<keyword evidence="1" id="KW-0812">Transmembrane</keyword>
<dbReference type="Proteomes" id="UP000023152">
    <property type="component" value="Unassembled WGS sequence"/>
</dbReference>
<feature type="transmembrane region" description="Helical" evidence="1">
    <location>
        <begin position="63"/>
        <end position="84"/>
    </location>
</feature>
<evidence type="ECO:0000313" key="3">
    <source>
        <dbReference type="Proteomes" id="UP000023152"/>
    </source>
</evidence>
<dbReference type="AlphaFoldDB" id="X6LXL7"/>
<dbReference type="EMBL" id="ASPP01027484">
    <property type="protein sequence ID" value="ETO06116.1"/>
    <property type="molecule type" value="Genomic_DNA"/>
</dbReference>
<keyword evidence="1" id="KW-1133">Transmembrane helix</keyword>
<organism evidence="2 3">
    <name type="scientific">Reticulomyxa filosa</name>
    <dbReference type="NCBI Taxonomy" id="46433"/>
    <lineage>
        <taxon>Eukaryota</taxon>
        <taxon>Sar</taxon>
        <taxon>Rhizaria</taxon>
        <taxon>Retaria</taxon>
        <taxon>Foraminifera</taxon>
        <taxon>Monothalamids</taxon>
        <taxon>Reticulomyxidae</taxon>
        <taxon>Reticulomyxa</taxon>
    </lineage>
</organism>
<feature type="non-terminal residue" evidence="2">
    <location>
        <position position="1"/>
    </location>
</feature>
<protein>
    <submittedName>
        <fullName evidence="2">Uncharacterized protein</fullName>
    </submittedName>
</protein>
<evidence type="ECO:0000256" key="1">
    <source>
        <dbReference type="SAM" id="Phobius"/>
    </source>
</evidence>
<feature type="transmembrane region" description="Helical" evidence="1">
    <location>
        <begin position="7"/>
        <end position="25"/>
    </location>
</feature>
<proteinExistence type="predicted"/>
<keyword evidence="1" id="KW-0472">Membrane</keyword>
<sequence length="122" mass="14994">KLDELDFFLFFFEVSNIKLFCYVILNDYQFAYLFPKIINDEYTNIINNKICTVLCINNYNQNIIFLLILWLWNKKLFYFIIIIFSDILDERKHLYFIFVQFVMIFIVIFNPQSYSLILLCFD</sequence>
<name>X6LXL7_RETFI</name>
<accession>X6LXL7</accession>
<gene>
    <name evidence="2" type="ORF">RFI_31280</name>
</gene>
<reference evidence="2 3" key="1">
    <citation type="journal article" date="2013" name="Curr. Biol.">
        <title>The Genome of the Foraminiferan Reticulomyxa filosa.</title>
        <authorList>
            <person name="Glockner G."/>
            <person name="Hulsmann N."/>
            <person name="Schleicher M."/>
            <person name="Noegel A.A."/>
            <person name="Eichinger L."/>
            <person name="Gallinger C."/>
            <person name="Pawlowski J."/>
            <person name="Sierra R."/>
            <person name="Euteneuer U."/>
            <person name="Pillet L."/>
            <person name="Moustafa A."/>
            <person name="Platzer M."/>
            <person name="Groth M."/>
            <person name="Szafranski K."/>
            <person name="Schliwa M."/>
        </authorList>
    </citation>
    <scope>NUCLEOTIDE SEQUENCE [LARGE SCALE GENOMIC DNA]</scope>
</reference>
<evidence type="ECO:0000313" key="2">
    <source>
        <dbReference type="EMBL" id="ETO06116.1"/>
    </source>
</evidence>
<comment type="caution">
    <text evidence="2">The sequence shown here is derived from an EMBL/GenBank/DDBJ whole genome shotgun (WGS) entry which is preliminary data.</text>
</comment>
<feature type="transmembrane region" description="Helical" evidence="1">
    <location>
        <begin position="96"/>
        <end position="119"/>
    </location>
</feature>
<keyword evidence="3" id="KW-1185">Reference proteome</keyword>